<dbReference type="PANTHER" id="PTHR43806:SF11">
    <property type="entry name" value="CEREVISIN-RELATED"/>
    <property type="match status" value="1"/>
</dbReference>
<feature type="active site" description="Charge relay system" evidence="6">
    <location>
        <position position="208"/>
    </location>
</feature>
<accession>A0ABV2R8Q5</accession>
<evidence type="ECO:0000256" key="7">
    <source>
        <dbReference type="SAM" id="MobiDB-lite"/>
    </source>
</evidence>
<protein>
    <recommendedName>
        <fullName evidence="8">Peptidase S8/S53 domain-containing protein</fullName>
    </recommendedName>
</protein>
<comment type="similarity">
    <text evidence="1 6">Belongs to the peptidase S8 family.</text>
</comment>
<evidence type="ECO:0000256" key="2">
    <source>
        <dbReference type="ARBA" id="ARBA00022670"/>
    </source>
</evidence>
<proteinExistence type="inferred from homology"/>
<dbReference type="InterPro" id="IPR036852">
    <property type="entry name" value="Peptidase_S8/S53_dom_sf"/>
</dbReference>
<dbReference type="InterPro" id="IPR015500">
    <property type="entry name" value="Peptidase_S8_subtilisin-rel"/>
</dbReference>
<dbReference type="Proteomes" id="UP001549313">
    <property type="component" value="Unassembled WGS sequence"/>
</dbReference>
<keyword evidence="3" id="KW-0732">Signal</keyword>
<dbReference type="InterPro" id="IPR050131">
    <property type="entry name" value="Peptidase_S8_subtilisin-like"/>
</dbReference>
<evidence type="ECO:0000256" key="1">
    <source>
        <dbReference type="ARBA" id="ARBA00011073"/>
    </source>
</evidence>
<dbReference type="Pfam" id="PF00082">
    <property type="entry name" value="Peptidase_S8"/>
    <property type="match status" value="1"/>
</dbReference>
<dbReference type="PROSITE" id="PS51892">
    <property type="entry name" value="SUBTILASE"/>
    <property type="match status" value="1"/>
</dbReference>
<feature type="active site" description="Charge relay system" evidence="6">
    <location>
        <position position="3"/>
    </location>
</feature>
<keyword evidence="10" id="KW-1185">Reference proteome</keyword>
<dbReference type="Gene3D" id="3.40.50.200">
    <property type="entry name" value="Peptidase S8/S53 domain"/>
    <property type="match status" value="1"/>
</dbReference>
<dbReference type="PRINTS" id="PR00723">
    <property type="entry name" value="SUBTILISIN"/>
</dbReference>
<dbReference type="InterPro" id="IPR000209">
    <property type="entry name" value="Peptidase_S8/S53_dom"/>
</dbReference>
<dbReference type="InterPro" id="IPR022398">
    <property type="entry name" value="Peptidase_S8_His-AS"/>
</dbReference>
<feature type="compositionally biased region" description="Polar residues" evidence="7">
    <location>
        <begin position="333"/>
        <end position="346"/>
    </location>
</feature>
<evidence type="ECO:0000313" key="10">
    <source>
        <dbReference type="Proteomes" id="UP001549313"/>
    </source>
</evidence>
<evidence type="ECO:0000256" key="3">
    <source>
        <dbReference type="ARBA" id="ARBA00022729"/>
    </source>
</evidence>
<dbReference type="SUPFAM" id="SSF52743">
    <property type="entry name" value="Subtilisin-like"/>
    <property type="match status" value="1"/>
</dbReference>
<name>A0ABV2R8Q5_9CAUL</name>
<keyword evidence="4 6" id="KW-0378">Hydrolase</keyword>
<gene>
    <name evidence="9" type="ORF">ABIE19_000211</name>
</gene>
<keyword evidence="5 6" id="KW-0720">Serine protease</keyword>
<dbReference type="PANTHER" id="PTHR43806">
    <property type="entry name" value="PEPTIDASE S8"/>
    <property type="match status" value="1"/>
</dbReference>
<evidence type="ECO:0000256" key="6">
    <source>
        <dbReference type="PROSITE-ProRule" id="PRU01240"/>
    </source>
</evidence>
<dbReference type="InterPro" id="IPR023828">
    <property type="entry name" value="Peptidase_S8_Ser-AS"/>
</dbReference>
<evidence type="ECO:0000256" key="4">
    <source>
        <dbReference type="ARBA" id="ARBA00022801"/>
    </source>
</evidence>
<sequence>MVDSGIKLDHQDLAANISPRSTDIVAGRNQPQGEDRHGTNVSSILAAPFNNYGTIGVAYNSTVLSIRADVSDCTDPDDKVCFKSSDLARALDYAVQNGARVINLSLGGDDPMGSLFEAALLRAVNAGVVFAIASGNEAYANPSWPGRYASDPRFAGSIIVVGAHDRARQMADFSNQAGVSQSAYLTAAGVGLTFNCEASSCWTGSGTSYASPIVAGALALLLEAFPNLTGKQAVEILLRTGSDLGATGTDTVYGRGALDIARAFQPVGATSSPMAAGQAVNVAIEPGAYVGGPFGDAMGRTGMLSTIGYDEYERLFRIDMGAAWRMAPRRSYQPENPTPMRQSQVSMDGPGGARLSLAAAVPVETPEPILNRYTPFDAPWLGDEMKQEALFDVTAGRMAFSAWQGRGGARSPFRTGSGDGFAALAQADHAVRGAVTFKGLGFGPLVFSAETGAGDRRAPLRSVEQDVSSYARAALDWRGERGGLSFSLGSLDEKMGPLGAYMPTRSDFAMPSRTRFAAFGGDLSLGGGLVLSGEAGFGRTEIEGRFLNLSSAAISSTWRMALQSDCPSWAFGCSRLTWEISQPLRIESGTFSAVLADVPLDYFDPVTFSQRRFSASPSGRQIDFSVRSLHPLPGGSMLQLEAVASRDEQHRAGAPTGYALLGSWRRGF</sequence>
<keyword evidence="2 6" id="KW-0645">Protease</keyword>
<dbReference type="PROSITE" id="PS00137">
    <property type="entry name" value="SUBTILASE_HIS"/>
    <property type="match status" value="1"/>
</dbReference>
<organism evidence="9 10">
    <name type="scientific">Brevundimonas faecalis</name>
    <dbReference type="NCBI Taxonomy" id="947378"/>
    <lineage>
        <taxon>Bacteria</taxon>
        <taxon>Pseudomonadati</taxon>
        <taxon>Pseudomonadota</taxon>
        <taxon>Alphaproteobacteria</taxon>
        <taxon>Caulobacterales</taxon>
        <taxon>Caulobacteraceae</taxon>
        <taxon>Brevundimonas</taxon>
    </lineage>
</organism>
<dbReference type="CDD" id="cd04848">
    <property type="entry name" value="Peptidases_S8_Autotransporter_serine_protease_like"/>
    <property type="match status" value="1"/>
</dbReference>
<comment type="caution">
    <text evidence="9">The sequence shown here is derived from an EMBL/GenBank/DDBJ whole genome shotgun (WGS) entry which is preliminary data.</text>
</comment>
<dbReference type="EMBL" id="JBEPTF010000001">
    <property type="protein sequence ID" value="MET4682302.1"/>
    <property type="molecule type" value="Genomic_DNA"/>
</dbReference>
<evidence type="ECO:0000259" key="8">
    <source>
        <dbReference type="Pfam" id="PF00082"/>
    </source>
</evidence>
<evidence type="ECO:0000313" key="9">
    <source>
        <dbReference type="EMBL" id="MET4682302.1"/>
    </source>
</evidence>
<feature type="region of interest" description="Disordered" evidence="7">
    <location>
        <begin position="330"/>
        <end position="349"/>
    </location>
</feature>
<feature type="domain" description="Peptidase S8/S53" evidence="8">
    <location>
        <begin position="2"/>
        <end position="256"/>
    </location>
</feature>
<dbReference type="InterPro" id="IPR034061">
    <property type="entry name" value="Peptidases_S8_Autotransporter"/>
</dbReference>
<dbReference type="PROSITE" id="PS00138">
    <property type="entry name" value="SUBTILASE_SER"/>
    <property type="match status" value="1"/>
</dbReference>
<feature type="active site" description="Charge relay system" evidence="6">
    <location>
        <position position="37"/>
    </location>
</feature>
<evidence type="ECO:0000256" key="5">
    <source>
        <dbReference type="ARBA" id="ARBA00022825"/>
    </source>
</evidence>
<reference evidence="9 10" key="1">
    <citation type="submission" date="2024-06" db="EMBL/GenBank/DDBJ databases">
        <title>Sorghum-associated microbial communities from plants grown in Nebraska, USA.</title>
        <authorList>
            <person name="Schachtman D."/>
        </authorList>
    </citation>
    <scope>NUCLEOTIDE SEQUENCE [LARGE SCALE GENOMIC DNA]</scope>
    <source>
        <strain evidence="9 10">2814</strain>
    </source>
</reference>